<evidence type="ECO:0000313" key="3">
    <source>
        <dbReference type="Proteomes" id="UP001595925"/>
    </source>
</evidence>
<organism evidence="2 3">
    <name type="scientific">Saliphagus infecundisoli</name>
    <dbReference type="NCBI Taxonomy" id="1849069"/>
    <lineage>
        <taxon>Archaea</taxon>
        <taxon>Methanobacteriati</taxon>
        <taxon>Methanobacteriota</taxon>
        <taxon>Stenosarchaea group</taxon>
        <taxon>Halobacteria</taxon>
        <taxon>Halobacteriales</taxon>
        <taxon>Natrialbaceae</taxon>
        <taxon>Saliphagus</taxon>
    </lineage>
</organism>
<protein>
    <submittedName>
        <fullName evidence="2">Uncharacterized protein</fullName>
    </submittedName>
</protein>
<gene>
    <name evidence="2" type="ORF">ACFPFO_15285</name>
</gene>
<dbReference type="RefSeq" id="WP_224829052.1">
    <property type="nucleotide sequence ID" value="NZ_JAIVEF010000014.1"/>
</dbReference>
<keyword evidence="3" id="KW-1185">Reference proteome</keyword>
<feature type="region of interest" description="Disordered" evidence="1">
    <location>
        <begin position="43"/>
        <end position="71"/>
    </location>
</feature>
<feature type="compositionally biased region" description="Basic and acidic residues" evidence="1">
    <location>
        <begin position="49"/>
        <end position="65"/>
    </location>
</feature>
<accession>A0ABD5QHB0</accession>
<sequence length="71" mass="8117">MGAESETGEIATYQGTINREVSEEFKQCVSRKVNIDDKMNEVITGRTKTQNEREQRLAQLEHSDQVESLTE</sequence>
<evidence type="ECO:0000313" key="2">
    <source>
        <dbReference type="EMBL" id="MFC4989105.1"/>
    </source>
</evidence>
<dbReference type="Proteomes" id="UP001595925">
    <property type="component" value="Unassembled WGS sequence"/>
</dbReference>
<name>A0ABD5QHB0_9EURY</name>
<proteinExistence type="predicted"/>
<reference evidence="2 3" key="1">
    <citation type="journal article" date="2019" name="Int. J. Syst. Evol. Microbiol.">
        <title>The Global Catalogue of Microorganisms (GCM) 10K type strain sequencing project: providing services to taxonomists for standard genome sequencing and annotation.</title>
        <authorList>
            <consortium name="The Broad Institute Genomics Platform"/>
            <consortium name="The Broad Institute Genome Sequencing Center for Infectious Disease"/>
            <person name="Wu L."/>
            <person name="Ma J."/>
        </authorList>
    </citation>
    <scope>NUCLEOTIDE SEQUENCE [LARGE SCALE GENOMIC DNA]</scope>
    <source>
        <strain evidence="2 3">CGMCC 1.15824</strain>
    </source>
</reference>
<dbReference type="AlphaFoldDB" id="A0ABD5QHB0"/>
<dbReference type="EMBL" id="JBHSJG010000040">
    <property type="protein sequence ID" value="MFC4989105.1"/>
    <property type="molecule type" value="Genomic_DNA"/>
</dbReference>
<comment type="caution">
    <text evidence="2">The sequence shown here is derived from an EMBL/GenBank/DDBJ whole genome shotgun (WGS) entry which is preliminary data.</text>
</comment>
<evidence type="ECO:0000256" key="1">
    <source>
        <dbReference type="SAM" id="MobiDB-lite"/>
    </source>
</evidence>